<accession>A0AC35FQT8</accession>
<dbReference type="Proteomes" id="UP000887580">
    <property type="component" value="Unplaced"/>
</dbReference>
<proteinExistence type="predicted"/>
<sequence>MISNNGDEAIIPSSSSSKDIPSSTSSKKSNTDFEKVLNKIDGINWDDCIKNIEWEIDSDNDEDIIAAANAAIPSTPNNNKNLLNLNKNAAKKQNGSMKNQNVKIVEDGIQPCSSKTPIRINNGIINNSEEIILEEMPSTSSNNRFNGLKVGLEHRKHLPPQTRHKHPYVSYKRFRDAFSGTLGKKFKPPGIDSSIYEKVQDRILHLLPSDKDLKDPNSLPFKKYRKALSQEFSKAYKTGELQKDDTLQYDLINHQKYTNEIILAQVKDKHSFESERIKERDKITRRMIEERYEEEKEKVERQYEAAVTALAEKMIAENEEERRQLEAELAVIGEDGEVPANFSYLPNRKQLRRRAGNLNDSANEHSDKIDPYVPIYQVHWIDPKDINSDLNVVNSVLQYSDEGAFEKHVSFQVQEGKLILDGKTFNRGLNQVMMIKSQTYGEFPAIMLSLCDSCLTVRSVIKGDPRHITITRSDLENGRVRISKRTT</sequence>
<reference evidence="2" key="1">
    <citation type="submission" date="2022-11" db="UniProtKB">
        <authorList>
            <consortium name="WormBaseParasite"/>
        </authorList>
    </citation>
    <scope>IDENTIFICATION</scope>
</reference>
<evidence type="ECO:0000313" key="2">
    <source>
        <dbReference type="WBParaSite" id="PS1159_v2.g19992.t1"/>
    </source>
</evidence>
<dbReference type="WBParaSite" id="PS1159_v2.g19992.t1">
    <property type="protein sequence ID" value="PS1159_v2.g19992.t1"/>
    <property type="gene ID" value="PS1159_v2.g19992"/>
</dbReference>
<evidence type="ECO:0000313" key="1">
    <source>
        <dbReference type="Proteomes" id="UP000887580"/>
    </source>
</evidence>
<name>A0AC35FQT8_9BILA</name>
<organism evidence="1 2">
    <name type="scientific">Panagrolaimus sp. PS1159</name>
    <dbReference type="NCBI Taxonomy" id="55785"/>
    <lineage>
        <taxon>Eukaryota</taxon>
        <taxon>Metazoa</taxon>
        <taxon>Ecdysozoa</taxon>
        <taxon>Nematoda</taxon>
        <taxon>Chromadorea</taxon>
        <taxon>Rhabditida</taxon>
        <taxon>Tylenchina</taxon>
        <taxon>Panagrolaimomorpha</taxon>
        <taxon>Panagrolaimoidea</taxon>
        <taxon>Panagrolaimidae</taxon>
        <taxon>Panagrolaimus</taxon>
    </lineage>
</organism>
<protein>
    <submittedName>
        <fullName evidence="2">SHSP domain-containing protein</fullName>
    </submittedName>
</protein>